<organism evidence="1 2">
    <name type="scientific">Magnetospirillum sulfuroxidans</name>
    <dbReference type="NCBI Taxonomy" id="611300"/>
    <lineage>
        <taxon>Bacteria</taxon>
        <taxon>Pseudomonadati</taxon>
        <taxon>Pseudomonadota</taxon>
        <taxon>Alphaproteobacteria</taxon>
        <taxon>Rhodospirillales</taxon>
        <taxon>Rhodospirillaceae</taxon>
        <taxon>Magnetospirillum</taxon>
    </lineage>
</organism>
<evidence type="ECO:0000313" key="1">
    <source>
        <dbReference type="EMBL" id="MBR9973741.1"/>
    </source>
</evidence>
<evidence type="ECO:0000313" key="2">
    <source>
        <dbReference type="Proteomes" id="UP000680714"/>
    </source>
</evidence>
<accession>A0ABS5IHJ7</accession>
<dbReference type="RefSeq" id="WP_211551751.1">
    <property type="nucleotide sequence ID" value="NZ_JAGTUF010000030.1"/>
</dbReference>
<reference evidence="1 2" key="1">
    <citation type="submission" date="2021-04" db="EMBL/GenBank/DDBJ databases">
        <title>Magnetospirillum sulfuroxidans sp. nov., a facultative chemolithoautotrophic sulfur-oxidizing alphaproteobacterium isolated from freshwater sediment and proposals for Paramagetospirillum gen. nov., and Magnetospirillaceae fam. nov.</title>
        <authorList>
            <person name="Koziaeva V."/>
            <person name="Geelhoed J.S."/>
            <person name="Sorokin D.Y."/>
            <person name="Grouzdev D.S."/>
        </authorList>
    </citation>
    <scope>NUCLEOTIDE SEQUENCE [LARGE SCALE GENOMIC DNA]</scope>
    <source>
        <strain evidence="1 2">J10</strain>
    </source>
</reference>
<protein>
    <recommendedName>
        <fullName evidence="3">Capsule polysaccharide biosynthesis protein</fullName>
    </recommendedName>
</protein>
<comment type="caution">
    <text evidence="1">The sequence shown here is derived from an EMBL/GenBank/DDBJ whole genome shotgun (WGS) entry which is preliminary data.</text>
</comment>
<name>A0ABS5IHJ7_9PROT</name>
<dbReference type="Proteomes" id="UP000680714">
    <property type="component" value="Unassembled WGS sequence"/>
</dbReference>
<gene>
    <name evidence="1" type="ORF">KEC16_18600</name>
</gene>
<evidence type="ECO:0008006" key="3">
    <source>
        <dbReference type="Google" id="ProtNLM"/>
    </source>
</evidence>
<keyword evidence="2" id="KW-1185">Reference proteome</keyword>
<sequence length="614" mass="68087">MSAILPHCFALKEGDPVTIGQPIILIHSEDQLGDSDILLPVTNDWLLWQKRRNGGQPIFYAGQVLSEVNFDALSREIFTKGYEWAMVRGKDVTTIDGISLSRRLARLVSSYIADYERITAMVNGVLERLQPSLVRFVEFRSDIPSLDQDEIFSIICALAGARGIAVEDVRSTATKVQKPPAKPVQPRQTRPLQAVFSWTLDVLSAARGLLAPNRPRALLICTHLNTSPLLKAFAGGKIFPVILADWYPNKKNVGTLLRRLVAGVLLVSARGRLSPDDRRRVDLIVEFIRDHWRNCPAINDRETRIRNFVEREFFSCHRLHAVAADVAHARAILDRANPKVVLTDGLQDPFTNILLDLAGQRGIQRVITWHAPHIGFSRIPALVFDHAPPLVDHVFSWGEQMERWLKTIGSSVRTVRTGSPIAEQRCALAPRPAGGSSVLLLQYATPVADFASRVANQYEYFVTLARRLSAGGLDVTLKVHPGQDVLDYYTRIAAYFGIQCHMARFGNLGDYLEAADVVIGPVVSGSMLESIASGRPFVPVLLSPHSLFADHFLPDETFDIAGAADVVLSKKYPDNSRILSYFLSIDQTRSAGLRIWNQLEALTLGGTTGDQQGW</sequence>
<proteinExistence type="predicted"/>
<dbReference type="EMBL" id="JAGTUF010000030">
    <property type="protein sequence ID" value="MBR9973741.1"/>
    <property type="molecule type" value="Genomic_DNA"/>
</dbReference>